<evidence type="ECO:0000313" key="3">
    <source>
        <dbReference type="Proteomes" id="UP000292110"/>
    </source>
</evidence>
<gene>
    <name evidence="2" type="ORF">EXE30_00370</name>
</gene>
<dbReference type="PANTHER" id="PTHR38442">
    <property type="entry name" value="INNER MEMBRANE PROTEIN-RELATED"/>
    <property type="match status" value="1"/>
</dbReference>
<organism evidence="2 3">
    <name type="scientific">Acinetobacter halotolerans</name>
    <dbReference type="NCBI Taxonomy" id="1752076"/>
    <lineage>
        <taxon>Bacteria</taxon>
        <taxon>Pseudomonadati</taxon>
        <taxon>Pseudomonadota</taxon>
        <taxon>Gammaproteobacteria</taxon>
        <taxon>Moraxellales</taxon>
        <taxon>Moraxellaceae</taxon>
        <taxon>Acinetobacter</taxon>
    </lineage>
</organism>
<name>A0A4Q6XCD8_9GAMM</name>
<keyword evidence="1" id="KW-0812">Transmembrane</keyword>
<evidence type="ECO:0000313" key="2">
    <source>
        <dbReference type="EMBL" id="RZF56749.1"/>
    </source>
</evidence>
<dbReference type="Proteomes" id="UP000292110">
    <property type="component" value="Unassembled WGS sequence"/>
</dbReference>
<dbReference type="RefSeq" id="WP_130160717.1">
    <property type="nucleotide sequence ID" value="NZ_SGIM01000001.1"/>
</dbReference>
<keyword evidence="1" id="KW-1133">Transmembrane helix</keyword>
<keyword evidence="3" id="KW-1185">Reference proteome</keyword>
<dbReference type="GO" id="GO:0005886">
    <property type="term" value="C:plasma membrane"/>
    <property type="evidence" value="ECO:0007669"/>
    <property type="project" value="TreeGrafter"/>
</dbReference>
<dbReference type="Pfam" id="PF04286">
    <property type="entry name" value="DUF445"/>
    <property type="match status" value="1"/>
</dbReference>
<sequence>MNSAEEIHKVPSLQRSKYFATVALVIAVMTWICLMVVAHFLPEYRWLIHIFMLSAEAGVVGGLADWYAVTVLFRNPFGKIPLPKLLRDHTEIIPRNKARIAESMGRFVQENFLSPQIVQRSLQNTDLSLAVGQWLANPKNNGHVVQIIQQTVPKIFEFVSQDQIANFVQNNSVQWVRSTKINTLASEMLRAVLENDFHQDVLQRGLDLAHQWMVSHPEEARELSRTLFKELGVWKLAKGASWIGIDVQQRTIDSLIERVESMLANPEHPWRQDIEATTHALMLQLADTDSEASQRLNSGKDALLDSPQVLNFISGAIAILCDAIKTDLMQPDSGIATNLQAAIQQLGVSLIQNENVRHVLNEKMVGLATNFSEQYSDKIIRYISERIHEWDSREMIAKIESEVGGDLHMIRVNGVIVGAFIGLILGIIRAFVENVL</sequence>
<protein>
    <submittedName>
        <fullName evidence="2">DUF445 domain-containing protein</fullName>
    </submittedName>
</protein>
<feature type="transmembrane region" description="Helical" evidence="1">
    <location>
        <begin position="18"/>
        <end position="40"/>
    </location>
</feature>
<proteinExistence type="predicted"/>
<dbReference type="PANTHER" id="PTHR38442:SF1">
    <property type="entry name" value="INNER MEMBRANE PROTEIN"/>
    <property type="match status" value="1"/>
</dbReference>
<reference evidence="2 3" key="1">
    <citation type="submission" date="2019-02" db="EMBL/GenBank/DDBJ databases">
        <title>The draft genome of Acinetobacter halotolerans strain JCM 31009.</title>
        <authorList>
            <person name="Qin J."/>
            <person name="Feng Y."/>
            <person name="Nemec A."/>
            <person name="Zong Z."/>
        </authorList>
    </citation>
    <scope>NUCLEOTIDE SEQUENCE [LARGE SCALE GENOMIC DNA]</scope>
    <source>
        <strain evidence="2 3">JCM 31009</strain>
    </source>
</reference>
<feature type="transmembrane region" description="Helical" evidence="1">
    <location>
        <begin position="412"/>
        <end position="432"/>
    </location>
</feature>
<dbReference type="InterPro" id="IPR007383">
    <property type="entry name" value="DUF445"/>
</dbReference>
<keyword evidence="1" id="KW-0472">Membrane</keyword>
<dbReference type="AlphaFoldDB" id="A0A4Q6XCD8"/>
<feature type="transmembrane region" description="Helical" evidence="1">
    <location>
        <begin position="46"/>
        <end position="69"/>
    </location>
</feature>
<comment type="caution">
    <text evidence="2">The sequence shown here is derived from an EMBL/GenBank/DDBJ whole genome shotgun (WGS) entry which is preliminary data.</text>
</comment>
<evidence type="ECO:0000256" key="1">
    <source>
        <dbReference type="SAM" id="Phobius"/>
    </source>
</evidence>
<dbReference type="EMBL" id="SGIM01000001">
    <property type="protein sequence ID" value="RZF56749.1"/>
    <property type="molecule type" value="Genomic_DNA"/>
</dbReference>
<accession>A0A4Q6XCD8</accession>